<dbReference type="EnsemblProtists" id="EKX55091">
    <property type="protein sequence ID" value="EKX55091"/>
    <property type="gene ID" value="GUITHDRAFT_149953"/>
</dbReference>
<protein>
    <submittedName>
        <fullName evidence="2 3">Uncharacterized protein</fullName>
    </submittedName>
</protein>
<dbReference type="RefSeq" id="XP_005842071.1">
    <property type="nucleotide sequence ID" value="XM_005842014.1"/>
</dbReference>
<reference evidence="4" key="2">
    <citation type="submission" date="2012-11" db="EMBL/GenBank/DDBJ databases">
        <authorList>
            <person name="Kuo A."/>
            <person name="Curtis B.A."/>
            <person name="Tanifuji G."/>
            <person name="Burki F."/>
            <person name="Gruber A."/>
            <person name="Irimia M."/>
            <person name="Maruyama S."/>
            <person name="Arias M.C."/>
            <person name="Ball S.G."/>
            <person name="Gile G.H."/>
            <person name="Hirakawa Y."/>
            <person name="Hopkins J.F."/>
            <person name="Rensing S.A."/>
            <person name="Schmutz J."/>
            <person name="Symeonidi A."/>
            <person name="Elias M."/>
            <person name="Eveleigh R.J."/>
            <person name="Herman E.K."/>
            <person name="Klute M.J."/>
            <person name="Nakayama T."/>
            <person name="Obornik M."/>
            <person name="Reyes-Prieto A."/>
            <person name="Armbrust E.V."/>
            <person name="Aves S.J."/>
            <person name="Beiko R.G."/>
            <person name="Coutinho P."/>
            <person name="Dacks J.B."/>
            <person name="Durnford D.G."/>
            <person name="Fast N.M."/>
            <person name="Green B.R."/>
            <person name="Grisdale C."/>
            <person name="Hempe F."/>
            <person name="Henrissat B."/>
            <person name="Hoppner M.P."/>
            <person name="Ishida K.-I."/>
            <person name="Kim E."/>
            <person name="Koreny L."/>
            <person name="Kroth P.G."/>
            <person name="Liu Y."/>
            <person name="Malik S.-B."/>
            <person name="Maier U.G."/>
            <person name="McRose D."/>
            <person name="Mock T."/>
            <person name="Neilson J.A."/>
            <person name="Onodera N.T."/>
            <person name="Poole A.M."/>
            <person name="Pritham E.J."/>
            <person name="Richards T.A."/>
            <person name="Rocap G."/>
            <person name="Roy S.W."/>
            <person name="Sarai C."/>
            <person name="Schaack S."/>
            <person name="Shirato S."/>
            <person name="Slamovits C.H."/>
            <person name="Spencer D.F."/>
            <person name="Suzuki S."/>
            <person name="Worden A.Z."/>
            <person name="Zauner S."/>
            <person name="Barry K."/>
            <person name="Bell C."/>
            <person name="Bharti A.K."/>
            <person name="Crow J.A."/>
            <person name="Grimwood J."/>
            <person name="Kramer R."/>
            <person name="Lindquist E."/>
            <person name="Lucas S."/>
            <person name="Salamov A."/>
            <person name="McFadden G.I."/>
            <person name="Lane C.E."/>
            <person name="Keeling P.J."/>
            <person name="Gray M.W."/>
            <person name="Grigoriev I.V."/>
            <person name="Archibald J.M."/>
        </authorList>
    </citation>
    <scope>NUCLEOTIDE SEQUENCE</scope>
    <source>
        <strain evidence="4">CCMP2712</strain>
    </source>
</reference>
<keyword evidence="1" id="KW-1133">Transmembrane helix</keyword>
<dbReference type="HOGENOM" id="CLU_2927464_0_0_1"/>
<feature type="transmembrane region" description="Helical" evidence="1">
    <location>
        <begin position="6"/>
        <end position="28"/>
    </location>
</feature>
<evidence type="ECO:0000313" key="3">
    <source>
        <dbReference type="EnsemblProtists" id="EKX55091"/>
    </source>
</evidence>
<gene>
    <name evidence="2" type="ORF">GUITHDRAFT_149953</name>
</gene>
<dbReference type="PaxDb" id="55529-EKX55091"/>
<reference evidence="3" key="3">
    <citation type="submission" date="2016-03" db="UniProtKB">
        <authorList>
            <consortium name="EnsemblProtists"/>
        </authorList>
    </citation>
    <scope>IDENTIFICATION</scope>
</reference>
<dbReference type="GeneID" id="17311679"/>
<evidence type="ECO:0000313" key="4">
    <source>
        <dbReference type="Proteomes" id="UP000011087"/>
    </source>
</evidence>
<organism evidence="2">
    <name type="scientific">Guillardia theta (strain CCMP2712)</name>
    <name type="common">Cryptophyte</name>
    <dbReference type="NCBI Taxonomy" id="905079"/>
    <lineage>
        <taxon>Eukaryota</taxon>
        <taxon>Cryptophyceae</taxon>
        <taxon>Pyrenomonadales</taxon>
        <taxon>Geminigeraceae</taxon>
        <taxon>Guillardia</taxon>
    </lineage>
</organism>
<keyword evidence="1" id="KW-0472">Membrane</keyword>
<sequence length="61" mass="6904">MSVFVASVSALLISIPVIIIFFVTLYYWSKWETRRQEAKELNAALTGNRQLDAHASPHELA</sequence>
<proteinExistence type="predicted"/>
<accession>L1K2N3</accession>
<dbReference type="EMBL" id="JH992966">
    <property type="protein sequence ID" value="EKX55091.1"/>
    <property type="molecule type" value="Genomic_DNA"/>
</dbReference>
<keyword evidence="4" id="KW-1185">Reference proteome</keyword>
<keyword evidence="1" id="KW-0812">Transmembrane</keyword>
<name>L1K2N3_GUITC</name>
<reference evidence="2 4" key="1">
    <citation type="journal article" date="2012" name="Nature">
        <title>Algal genomes reveal evolutionary mosaicism and the fate of nucleomorphs.</title>
        <authorList>
            <consortium name="DOE Joint Genome Institute"/>
            <person name="Curtis B.A."/>
            <person name="Tanifuji G."/>
            <person name="Burki F."/>
            <person name="Gruber A."/>
            <person name="Irimia M."/>
            <person name="Maruyama S."/>
            <person name="Arias M.C."/>
            <person name="Ball S.G."/>
            <person name="Gile G.H."/>
            <person name="Hirakawa Y."/>
            <person name="Hopkins J.F."/>
            <person name="Kuo A."/>
            <person name="Rensing S.A."/>
            <person name="Schmutz J."/>
            <person name="Symeonidi A."/>
            <person name="Elias M."/>
            <person name="Eveleigh R.J."/>
            <person name="Herman E.K."/>
            <person name="Klute M.J."/>
            <person name="Nakayama T."/>
            <person name="Obornik M."/>
            <person name="Reyes-Prieto A."/>
            <person name="Armbrust E.V."/>
            <person name="Aves S.J."/>
            <person name="Beiko R.G."/>
            <person name="Coutinho P."/>
            <person name="Dacks J.B."/>
            <person name="Durnford D.G."/>
            <person name="Fast N.M."/>
            <person name="Green B.R."/>
            <person name="Grisdale C.J."/>
            <person name="Hempel F."/>
            <person name="Henrissat B."/>
            <person name="Hoppner M.P."/>
            <person name="Ishida K."/>
            <person name="Kim E."/>
            <person name="Koreny L."/>
            <person name="Kroth P.G."/>
            <person name="Liu Y."/>
            <person name="Malik S.B."/>
            <person name="Maier U.G."/>
            <person name="McRose D."/>
            <person name="Mock T."/>
            <person name="Neilson J.A."/>
            <person name="Onodera N.T."/>
            <person name="Poole A.M."/>
            <person name="Pritham E.J."/>
            <person name="Richards T.A."/>
            <person name="Rocap G."/>
            <person name="Roy S.W."/>
            <person name="Sarai C."/>
            <person name="Schaack S."/>
            <person name="Shirato S."/>
            <person name="Slamovits C.H."/>
            <person name="Spencer D.F."/>
            <person name="Suzuki S."/>
            <person name="Worden A.Z."/>
            <person name="Zauner S."/>
            <person name="Barry K."/>
            <person name="Bell C."/>
            <person name="Bharti A.K."/>
            <person name="Crow J.A."/>
            <person name="Grimwood J."/>
            <person name="Kramer R."/>
            <person name="Lindquist E."/>
            <person name="Lucas S."/>
            <person name="Salamov A."/>
            <person name="McFadden G.I."/>
            <person name="Lane C.E."/>
            <person name="Keeling P.J."/>
            <person name="Gray M.W."/>
            <person name="Grigoriev I.V."/>
            <person name="Archibald J.M."/>
        </authorList>
    </citation>
    <scope>NUCLEOTIDE SEQUENCE</scope>
    <source>
        <strain evidence="2 4">CCMP2712</strain>
    </source>
</reference>
<dbReference type="AlphaFoldDB" id="L1K2N3"/>
<dbReference type="KEGG" id="gtt:GUITHDRAFT_149953"/>
<evidence type="ECO:0000313" key="2">
    <source>
        <dbReference type="EMBL" id="EKX55091.1"/>
    </source>
</evidence>
<evidence type="ECO:0000256" key="1">
    <source>
        <dbReference type="SAM" id="Phobius"/>
    </source>
</evidence>
<dbReference type="Proteomes" id="UP000011087">
    <property type="component" value="Unassembled WGS sequence"/>
</dbReference>